<accession>F6DTY6</accession>
<reference evidence="2" key="1">
    <citation type="submission" date="2011-05" db="EMBL/GenBank/DDBJ databases">
        <title>Complete sequence of Desulfotomaculum ruminis DSM 2154.</title>
        <authorList>
            <person name="Lucas S."/>
            <person name="Copeland A."/>
            <person name="Lapidus A."/>
            <person name="Cheng J.-F."/>
            <person name="Goodwin L."/>
            <person name="Pitluck S."/>
            <person name="Lu M."/>
            <person name="Detter J.C."/>
            <person name="Han C."/>
            <person name="Tapia R."/>
            <person name="Land M."/>
            <person name="Hauser L."/>
            <person name="Kyrpides N."/>
            <person name="Ivanova N."/>
            <person name="Mikhailova N."/>
            <person name="Pagani I."/>
            <person name="Stams A.J.M."/>
            <person name="Plugge C.M."/>
            <person name="Muyzer G."/>
            <person name="Kuever J."/>
            <person name="Parshina S.N."/>
            <person name="Ivanova A.E."/>
            <person name="Nazina T.N."/>
            <person name="Brambilla E."/>
            <person name="Spring S."/>
            <person name="Klenk H.-P."/>
            <person name="Woyke T."/>
        </authorList>
    </citation>
    <scope>NUCLEOTIDE SEQUENCE [LARGE SCALE GENOMIC DNA]</scope>
    <source>
        <strain evidence="2">ATCC 23193 / DSM 2154 / NCIB 8452 / DL</strain>
    </source>
</reference>
<name>F6DTY6_DESRL</name>
<dbReference type="STRING" id="696281.Desru_0721"/>
<organism evidence="1 2">
    <name type="scientific">Desulforamulus ruminis (strain ATCC 23193 / DSM 2154 / NCIMB 8452 / DL)</name>
    <name type="common">Desulfotomaculum ruminis</name>
    <dbReference type="NCBI Taxonomy" id="696281"/>
    <lineage>
        <taxon>Bacteria</taxon>
        <taxon>Bacillati</taxon>
        <taxon>Bacillota</taxon>
        <taxon>Clostridia</taxon>
        <taxon>Eubacteriales</taxon>
        <taxon>Peptococcaceae</taxon>
        <taxon>Desulforamulus</taxon>
    </lineage>
</organism>
<dbReference type="EMBL" id="CP002780">
    <property type="protein sequence ID" value="AEG59004.1"/>
    <property type="molecule type" value="Genomic_DNA"/>
</dbReference>
<dbReference type="HOGENOM" id="CLU_052950_0_0_9"/>
<reference evidence="1 2" key="2">
    <citation type="journal article" date="2012" name="Stand. Genomic Sci.">
        <title>Complete genome sequence of the sulfate-reducing firmicute Desulfotomaculum ruminis type strain (DL(T)).</title>
        <authorList>
            <person name="Spring S."/>
            <person name="Visser M."/>
            <person name="Lu M."/>
            <person name="Copeland A."/>
            <person name="Lapidus A."/>
            <person name="Lucas S."/>
            <person name="Cheng J.F."/>
            <person name="Han C."/>
            <person name="Tapia R."/>
            <person name="Goodwin L.A."/>
            <person name="Pitluck S."/>
            <person name="Ivanova N."/>
            <person name="Land M."/>
            <person name="Hauser L."/>
            <person name="Larimer F."/>
            <person name="Rohde M."/>
            <person name="Goker M."/>
            <person name="Detter J.C."/>
            <person name="Kyrpides N.C."/>
            <person name="Woyke T."/>
            <person name="Schaap P.J."/>
            <person name="Plugge C.M."/>
            <person name="Muyzer G."/>
            <person name="Kuever J."/>
            <person name="Pereira I.A."/>
            <person name="Parshina S.N."/>
            <person name="Bernier-Latmani R."/>
            <person name="Stams A.J."/>
            <person name="Klenk H.P."/>
        </authorList>
    </citation>
    <scope>NUCLEOTIDE SEQUENCE [LARGE SCALE GENOMIC DNA]</scope>
    <source>
        <strain evidence="2">ATCC 23193 / DSM 2154 / NCIB 8452 / DL</strain>
    </source>
</reference>
<dbReference type="AlphaFoldDB" id="F6DTY6"/>
<evidence type="ECO:0000313" key="2">
    <source>
        <dbReference type="Proteomes" id="UP000009234"/>
    </source>
</evidence>
<keyword evidence="2" id="KW-1185">Reference proteome</keyword>
<dbReference type="Proteomes" id="UP000009234">
    <property type="component" value="Chromosome"/>
</dbReference>
<gene>
    <name evidence="1" type="ordered locus">Desru_0721</name>
</gene>
<dbReference type="KEGG" id="dru:Desru_0721"/>
<sequence length="426" mass="47985">MSLGRAQAKPGQLVAGNEYLRNGVLSLKAEQQSICPPYAQKMKDDYEGEPNEGKKGNIRKRNETILAVARLLIQDCLIKRSDMADVCGVSPQEISSALKKLQKTVNDGHTIIGLNNAELELLINSLEKRRREEEAPTIKIAKLLIEDFLMDRSKIAAICGITPQKVSTNIKKVKTMMMREDPSALKQLDIERLKANIELREVYQKSLQDELLRNVARILLKNYRITGKEIAQELNIKEPNVSSAIKKIKIKIGYQETGAEEKLTEAPGIIGLTSEENAQLLRLIINREKEALREKELRQKEIALAKASRESMKDIVRQAKRKASKKPATISDIGLAEWNVMSYDAKSGKLDYGYIFKGWKEQIYSPSKDDKVKTIAPGLPRDFPKRLPKNEMSIQQDHKIDPSYLIPSKASGTVAGRKRINGMRLT</sequence>
<proteinExistence type="predicted"/>
<evidence type="ECO:0000313" key="1">
    <source>
        <dbReference type="EMBL" id="AEG59004.1"/>
    </source>
</evidence>
<protein>
    <submittedName>
        <fullName evidence="1">Uncharacterized protein</fullName>
    </submittedName>
</protein>